<dbReference type="GO" id="GO:0006357">
    <property type="term" value="P:regulation of transcription by RNA polymerase II"/>
    <property type="evidence" value="ECO:0000318"/>
    <property type="project" value="GO_Central"/>
</dbReference>
<keyword evidence="7" id="KW-0560">Oxidoreductase</keyword>
<dbReference type="GO" id="GO:0000118">
    <property type="term" value="C:histone deacetylase complex"/>
    <property type="evidence" value="ECO:0000318"/>
    <property type="project" value="GO_Central"/>
</dbReference>
<dbReference type="InterPro" id="IPR018866">
    <property type="entry name" value="Znf-4CXXC_R1"/>
</dbReference>
<dbReference type="InterPro" id="IPR045109">
    <property type="entry name" value="LSDs-like"/>
</dbReference>
<keyword evidence="9" id="KW-0805">Transcription regulation</keyword>
<reference evidence="17" key="1">
    <citation type="journal article" date="2021" name="Nat. Commun.">
        <title>Genomic analyses provide insights into spinach domestication and the genetic basis of agronomic traits.</title>
        <authorList>
            <person name="Cai X."/>
            <person name="Sun X."/>
            <person name="Xu C."/>
            <person name="Sun H."/>
            <person name="Wang X."/>
            <person name="Ge C."/>
            <person name="Zhang Z."/>
            <person name="Wang Q."/>
            <person name="Fei Z."/>
            <person name="Jiao C."/>
            <person name="Wang Q."/>
        </authorList>
    </citation>
    <scope>NUCLEOTIDE SEQUENCE [LARGE SCALE GENOMIC DNA]</scope>
    <source>
        <strain evidence="17">cv. Varoflay</strain>
    </source>
</reference>
<dbReference type="InterPro" id="IPR003347">
    <property type="entry name" value="JmjC_dom"/>
</dbReference>
<evidence type="ECO:0000256" key="6">
    <source>
        <dbReference type="ARBA" id="ARBA00022833"/>
    </source>
</evidence>
<keyword evidence="6" id="KW-0862">Zinc</keyword>
<evidence type="ECO:0000256" key="12">
    <source>
        <dbReference type="ARBA" id="ARBA00060112"/>
    </source>
</evidence>
<comment type="subcellular location">
    <subcellularLocation>
        <location evidence="2">Nucleus</location>
    </subcellularLocation>
</comment>
<evidence type="ECO:0000256" key="4">
    <source>
        <dbReference type="ARBA" id="ARBA00022723"/>
    </source>
</evidence>
<dbReference type="GeneID" id="110776892"/>
<feature type="domain" description="RING-type" evidence="15">
    <location>
        <begin position="177"/>
        <end position="224"/>
    </location>
</feature>
<dbReference type="AlphaFoldDB" id="A0A9R0HUD9"/>
<keyword evidence="5 13" id="KW-0863">Zinc-finger</keyword>
<dbReference type="SUPFAM" id="SSF51197">
    <property type="entry name" value="Clavaminate synthase-like"/>
    <property type="match status" value="1"/>
</dbReference>
<dbReference type="PROSITE" id="PS51184">
    <property type="entry name" value="JMJC"/>
    <property type="match status" value="1"/>
</dbReference>
<dbReference type="FunFam" id="2.60.120.650:FF:000026">
    <property type="entry name" value="Transcription factor jumonji domain-containing protein"/>
    <property type="match status" value="1"/>
</dbReference>
<dbReference type="RefSeq" id="XP_021837152.1">
    <property type="nucleotide sequence ID" value="XM_021981460.2"/>
</dbReference>
<evidence type="ECO:0000256" key="7">
    <source>
        <dbReference type="ARBA" id="ARBA00023002"/>
    </source>
</evidence>
<dbReference type="InterPro" id="IPR001841">
    <property type="entry name" value="Znf_RING"/>
</dbReference>
<organism evidence="17 18">
    <name type="scientific">Spinacia oleracea</name>
    <name type="common">Spinach</name>
    <dbReference type="NCBI Taxonomy" id="3562"/>
    <lineage>
        <taxon>Eukaryota</taxon>
        <taxon>Viridiplantae</taxon>
        <taxon>Streptophyta</taxon>
        <taxon>Embryophyta</taxon>
        <taxon>Tracheophyta</taxon>
        <taxon>Spermatophyta</taxon>
        <taxon>Magnoliopsida</taxon>
        <taxon>eudicotyledons</taxon>
        <taxon>Gunneridae</taxon>
        <taxon>Pentapetalae</taxon>
        <taxon>Caryophyllales</taxon>
        <taxon>Chenopodiaceae</taxon>
        <taxon>Chenopodioideae</taxon>
        <taxon>Anserineae</taxon>
        <taxon>Spinacia</taxon>
    </lineage>
</organism>
<dbReference type="PROSITE" id="PS50089">
    <property type="entry name" value="ZF_RING_2"/>
    <property type="match status" value="1"/>
</dbReference>
<protein>
    <submittedName>
        <fullName evidence="18">Lysine-specific demethylase JMJ29</fullName>
    </submittedName>
</protein>
<dbReference type="KEGG" id="soe:110776892"/>
<reference evidence="18" key="2">
    <citation type="submission" date="2025-08" db="UniProtKB">
        <authorList>
            <consortium name="RefSeq"/>
        </authorList>
    </citation>
    <scope>IDENTIFICATION</scope>
    <source>
        <tissue evidence="18">Leaf</tissue>
    </source>
</reference>
<dbReference type="GO" id="GO:0031490">
    <property type="term" value="F:chromatin DNA binding"/>
    <property type="evidence" value="ECO:0000318"/>
    <property type="project" value="GO_Central"/>
</dbReference>
<dbReference type="SMART" id="SM00558">
    <property type="entry name" value="JmjC"/>
    <property type="match status" value="1"/>
</dbReference>
<evidence type="ECO:0000256" key="10">
    <source>
        <dbReference type="ARBA" id="ARBA00023163"/>
    </source>
</evidence>
<dbReference type="GO" id="GO:0000785">
    <property type="term" value="C:chromatin"/>
    <property type="evidence" value="ECO:0000318"/>
    <property type="project" value="GO_Central"/>
</dbReference>
<dbReference type="Proteomes" id="UP000813463">
    <property type="component" value="Chromosome 6"/>
</dbReference>
<feature type="domain" description="JmjC" evidence="16">
    <location>
        <begin position="591"/>
        <end position="813"/>
    </location>
</feature>
<dbReference type="PANTHER" id="PTHR12549">
    <property type="entry name" value="JMJC DOMAIN-CONTAINING HISTONE DEMETHYLATION PROTEIN"/>
    <property type="match status" value="1"/>
</dbReference>
<evidence type="ECO:0000256" key="9">
    <source>
        <dbReference type="ARBA" id="ARBA00023015"/>
    </source>
</evidence>
<comment type="cofactor">
    <cofactor evidence="1">
        <name>Fe(2+)</name>
        <dbReference type="ChEBI" id="CHEBI:29033"/>
    </cofactor>
</comment>
<keyword evidence="11" id="KW-0539">Nucleus</keyword>
<feature type="region of interest" description="Disordered" evidence="14">
    <location>
        <begin position="98"/>
        <end position="146"/>
    </location>
</feature>
<evidence type="ECO:0000256" key="14">
    <source>
        <dbReference type="SAM" id="MobiDB-lite"/>
    </source>
</evidence>
<accession>A0A9R0HUD9</accession>
<dbReference type="OrthoDB" id="1667110at2759"/>
<keyword evidence="4" id="KW-0479">Metal-binding</keyword>
<evidence type="ECO:0000313" key="17">
    <source>
        <dbReference type="Proteomes" id="UP000813463"/>
    </source>
</evidence>
<evidence type="ECO:0000259" key="15">
    <source>
        <dbReference type="PROSITE" id="PS50089"/>
    </source>
</evidence>
<dbReference type="Gene3D" id="2.60.120.650">
    <property type="entry name" value="Cupin"/>
    <property type="match status" value="1"/>
</dbReference>
<evidence type="ECO:0000256" key="5">
    <source>
        <dbReference type="ARBA" id="ARBA00022771"/>
    </source>
</evidence>
<evidence type="ECO:0000256" key="2">
    <source>
        <dbReference type="ARBA" id="ARBA00004123"/>
    </source>
</evidence>
<comment type="similarity">
    <text evidence="3">Belongs to the JARID1 histone demethylase family.</text>
</comment>
<dbReference type="PANTHER" id="PTHR12549:SF37">
    <property type="entry name" value="LYSINE-SPECIFIC DEMETHYLASE JMJ26"/>
    <property type="match status" value="1"/>
</dbReference>
<gene>
    <name evidence="18" type="primary">LOC110776892</name>
</gene>
<sequence>MQVMVANERQMNGMKRRMEGSFDEEIDKAVSELKRRRLGETIGNYLFGDCASDEAEEERVDLEEEADTTDEDFVISMCRSRRSNTSAVKRKSVRAVVKKTRSTVRTRHSEPNDWGRNIIDLSNTSSESSDSNTSPHSSLTFNSHSSPNSTLCANYDGKSVVRSLNNTMEKREKHLTCHQCKKSDRRAVVPCIKCNEKQYCVRCIRQWYPQASEVELAQACPFCRKICNCNECLHSINSIETSSGETLDQEKAQHLTYLVTTLLPFIRQIQYEQSLEIMLESKILGATVSEEDIQETSSFDDERIYCNQCATSIFDLHRSCKNCSFELCLSCCREIRQGSLFGGPEIVSHEYIHQGYEYLHGGDPLLSCLPQSHTVPTLTTWVVNNDNTIPCPSKDRGGCGVGSLELRRILPLHWIRNLETRVENVVKDKAVNGNGVKATGIVPGPGPRKRQAAYRKNFNDNFLYCPDANQIHTVDGMIQFKKHWGKGQPVIVRDTLSQTLGLSWEPMVMSRALCENVDSNIKAVDCLANCEVEISTREFFKGYTKGRSYDNLWPEMLKLKDWPPSDKFENLLPRHCDEFISALPFQDYTDPRNGILNIATLLPSNILKPDLGPKTYIAYGTSQELGRGDSVTKLHCDMSDAVNILMHTADVSLSVDQVSEIDTLKKKHKAQDRRELQCSVSGQEELDLHQPRGITAKGAALWDIFRREDVSLLEKYLREHSKEFRHAYCSPVEQVIHPIHDQSFYLTSEHKRKLKEEYGIEPWTFEQKLGEAVFIPAGCPHQVRNLKSCTKVAVDFVSPENIAECFRLTEEFRKLPKFHKAREDKLEIKKMILHAANRAVKHLEEMKSD</sequence>
<evidence type="ECO:0000256" key="1">
    <source>
        <dbReference type="ARBA" id="ARBA00001954"/>
    </source>
</evidence>
<evidence type="ECO:0000259" key="16">
    <source>
        <dbReference type="PROSITE" id="PS51184"/>
    </source>
</evidence>
<keyword evidence="10" id="KW-0804">Transcription</keyword>
<dbReference type="GO" id="GO:0003712">
    <property type="term" value="F:transcription coregulator activity"/>
    <property type="evidence" value="ECO:0000318"/>
    <property type="project" value="GO_Central"/>
</dbReference>
<feature type="compositionally biased region" description="Low complexity" evidence="14">
    <location>
        <begin position="120"/>
        <end position="139"/>
    </location>
</feature>
<dbReference type="GO" id="GO:0008270">
    <property type="term" value="F:zinc ion binding"/>
    <property type="evidence" value="ECO:0007669"/>
    <property type="project" value="UniProtKB-KW"/>
</dbReference>
<evidence type="ECO:0000256" key="3">
    <source>
        <dbReference type="ARBA" id="ARBA00006801"/>
    </source>
</evidence>
<evidence type="ECO:0000256" key="11">
    <source>
        <dbReference type="ARBA" id="ARBA00023242"/>
    </source>
</evidence>
<name>A0A9R0HUD9_SPIOL</name>
<keyword evidence="8" id="KW-0408">Iron</keyword>
<dbReference type="Pfam" id="PF02373">
    <property type="entry name" value="JmjC"/>
    <property type="match status" value="1"/>
</dbReference>
<evidence type="ECO:0000313" key="18">
    <source>
        <dbReference type="RefSeq" id="XP_021837152.1"/>
    </source>
</evidence>
<evidence type="ECO:0000256" key="8">
    <source>
        <dbReference type="ARBA" id="ARBA00023004"/>
    </source>
</evidence>
<dbReference type="GO" id="GO:0032454">
    <property type="term" value="F:histone H3K9 demethylase activity"/>
    <property type="evidence" value="ECO:0000318"/>
    <property type="project" value="GO_Central"/>
</dbReference>
<proteinExistence type="inferred from homology"/>
<dbReference type="Pfam" id="PF10497">
    <property type="entry name" value="zf-4CXXC_R1"/>
    <property type="match status" value="1"/>
</dbReference>
<comment type="function">
    <text evidence="12">May function as histone H3 lysine demethylase and be involved in regulation of gene expression.</text>
</comment>
<evidence type="ECO:0000256" key="13">
    <source>
        <dbReference type="PROSITE-ProRule" id="PRU00175"/>
    </source>
</evidence>
<keyword evidence="17" id="KW-1185">Reference proteome</keyword>
<dbReference type="GO" id="GO:0016491">
    <property type="term" value="F:oxidoreductase activity"/>
    <property type="evidence" value="ECO:0007669"/>
    <property type="project" value="UniProtKB-KW"/>
</dbReference>